<evidence type="ECO:0000256" key="6">
    <source>
        <dbReference type="ARBA" id="ARBA00023077"/>
    </source>
</evidence>
<evidence type="ECO:0000256" key="2">
    <source>
        <dbReference type="ARBA" id="ARBA00022448"/>
    </source>
</evidence>
<dbReference type="Gene3D" id="2.40.170.20">
    <property type="entry name" value="TonB-dependent receptor, beta-barrel domain"/>
    <property type="match status" value="1"/>
</dbReference>
<evidence type="ECO:0000256" key="5">
    <source>
        <dbReference type="ARBA" id="ARBA00022729"/>
    </source>
</evidence>
<dbReference type="SUPFAM" id="SSF49464">
    <property type="entry name" value="Carboxypeptidase regulatory domain-like"/>
    <property type="match status" value="1"/>
</dbReference>
<feature type="signal peptide" evidence="10">
    <location>
        <begin position="1"/>
        <end position="22"/>
    </location>
</feature>
<accession>A0A3E4MT68</accession>
<keyword evidence="5 10" id="KW-0732">Signal</keyword>
<evidence type="ECO:0000256" key="1">
    <source>
        <dbReference type="ARBA" id="ARBA00004571"/>
    </source>
</evidence>
<dbReference type="Pfam" id="PF13715">
    <property type="entry name" value="CarbopepD_reg_2"/>
    <property type="match status" value="1"/>
</dbReference>
<gene>
    <name evidence="12" type="ORF">DXD04_13595</name>
</gene>
<dbReference type="InterPro" id="IPR039426">
    <property type="entry name" value="TonB-dep_rcpt-like"/>
</dbReference>
<dbReference type="InterPro" id="IPR036942">
    <property type="entry name" value="Beta-barrel_TonB_sf"/>
</dbReference>
<dbReference type="InterPro" id="IPR008969">
    <property type="entry name" value="CarboxyPept-like_regulatory"/>
</dbReference>
<keyword evidence="4" id="KW-0812">Transmembrane</keyword>
<name>A0A3E4MT68_9BACT</name>
<dbReference type="PANTHER" id="PTHR30069">
    <property type="entry name" value="TONB-DEPENDENT OUTER MEMBRANE RECEPTOR"/>
    <property type="match status" value="1"/>
</dbReference>
<keyword evidence="8 12" id="KW-0675">Receptor</keyword>
<evidence type="ECO:0000313" key="13">
    <source>
        <dbReference type="Proteomes" id="UP000260862"/>
    </source>
</evidence>
<dbReference type="SUPFAM" id="SSF56935">
    <property type="entry name" value="Porins"/>
    <property type="match status" value="1"/>
</dbReference>
<organism evidence="12 13">
    <name type="scientific">Phocaeicola plebeius</name>
    <dbReference type="NCBI Taxonomy" id="310297"/>
    <lineage>
        <taxon>Bacteria</taxon>
        <taxon>Pseudomonadati</taxon>
        <taxon>Bacteroidota</taxon>
        <taxon>Bacteroidia</taxon>
        <taxon>Bacteroidales</taxon>
        <taxon>Bacteroidaceae</taxon>
        <taxon>Phocaeicola</taxon>
    </lineage>
</organism>
<evidence type="ECO:0000256" key="9">
    <source>
        <dbReference type="ARBA" id="ARBA00023237"/>
    </source>
</evidence>
<dbReference type="Proteomes" id="UP000260862">
    <property type="component" value="Unassembled WGS sequence"/>
</dbReference>
<sequence>MKSKWLLLLLWMCMVARPEAWGQEVKSANTVAEEWIQVNSSSATVLQWFEWIEKSTGIVLSYNPAQMELGEVRRIAPGGRMTVEELLHRILSGYQVKVAFVPPRKLVVHARKIESYDVSGTVSEVDSEERLYGAVVTLEDKDGKQWNTISNGKGIFRLHVPEGTYTVKTSYMGYTPQVQSVRVTRDCFIRTRMKPLLFEIEEITVESGKRENELGELTPSNLLAFSGGDLFSQIWILPGVTSSLAGQNFMVDGGGYDENLLLLDGVPVFHPGHFSSLLPVFNGDAVKNMVFHKGFFPTPLEGRISSVTEVNLKEGNKKEHVRTLTLDMPAASVMLEGPIIKNKLSYMVGARRSWLDFFDSLLSEENRLNHSTYDYNAKLSYNFSPVTTLNFLAYGARDDYHLPIEENGENVSVLRWDNQAYQLSFATQKGRLGNSTAVFYSAHTNRAYMGEIKEDTDGYVHSGIKSLNVTTDFSYSLENLYHARWGVKYAYEVYDLVSQGEEMRVRHEPVNQISVYYDNLLRISPEFSVQVGVHGVAYCPQHHRSYYSIQPRLSVKYFPSEKNLLYLNFSKMEQFYHFLRFDSFSLPTDFRMPSIDGFKPRSSEHYEMGWKHFMNSGQCEVSVYYKTRRNVLALRPDTWVEDEGWQKYLMVGNGDSYGVKGYLYQHWKRWSLQLSYAYSRSREWFGELPEKGKVPSLYDVPHQLGGALSYQLTTRSSFSVGGMLRSGEVRFLNEDYEPLSVEEFREKREPLNYRVDVGYSYRKSFGDKLLLLRLGVYNVVGNPSEEDILSFYSVHWSGNCLPYGSLSFKF</sequence>
<keyword evidence="13" id="KW-1185">Reference proteome</keyword>
<proteinExistence type="predicted"/>
<dbReference type="EMBL" id="QSQT01000030">
    <property type="protein sequence ID" value="RGK52556.1"/>
    <property type="molecule type" value="Genomic_DNA"/>
</dbReference>
<dbReference type="AlphaFoldDB" id="A0A3E4MT68"/>
<dbReference type="RefSeq" id="WP_117673784.1">
    <property type="nucleotide sequence ID" value="NZ_CABOGR010000030.1"/>
</dbReference>
<evidence type="ECO:0000256" key="10">
    <source>
        <dbReference type="SAM" id="SignalP"/>
    </source>
</evidence>
<keyword evidence="3" id="KW-1134">Transmembrane beta strand</keyword>
<feature type="chain" id="PRO_5017577543" evidence="10">
    <location>
        <begin position="23"/>
        <end position="810"/>
    </location>
</feature>
<dbReference type="GO" id="GO:0015344">
    <property type="term" value="F:siderophore uptake transmembrane transporter activity"/>
    <property type="evidence" value="ECO:0007669"/>
    <property type="project" value="TreeGrafter"/>
</dbReference>
<keyword evidence="7" id="KW-0472">Membrane</keyword>
<dbReference type="GO" id="GO:0044718">
    <property type="term" value="P:siderophore transmembrane transport"/>
    <property type="evidence" value="ECO:0007669"/>
    <property type="project" value="TreeGrafter"/>
</dbReference>
<dbReference type="GO" id="GO:0009279">
    <property type="term" value="C:cell outer membrane"/>
    <property type="evidence" value="ECO:0007669"/>
    <property type="project" value="UniProtKB-SubCell"/>
</dbReference>
<keyword evidence="2" id="KW-0813">Transport</keyword>
<dbReference type="InterPro" id="IPR000531">
    <property type="entry name" value="Beta-barrel_TonB"/>
</dbReference>
<keyword evidence="6" id="KW-0798">TonB box</keyword>
<dbReference type="Gene3D" id="2.60.40.1120">
    <property type="entry name" value="Carboxypeptidase-like, regulatory domain"/>
    <property type="match status" value="1"/>
</dbReference>
<dbReference type="PANTHER" id="PTHR30069:SF29">
    <property type="entry name" value="HEMOGLOBIN AND HEMOGLOBIN-HAPTOGLOBIN-BINDING PROTEIN 1-RELATED"/>
    <property type="match status" value="1"/>
</dbReference>
<evidence type="ECO:0000256" key="8">
    <source>
        <dbReference type="ARBA" id="ARBA00023170"/>
    </source>
</evidence>
<evidence type="ECO:0000256" key="3">
    <source>
        <dbReference type="ARBA" id="ARBA00022452"/>
    </source>
</evidence>
<protein>
    <submittedName>
        <fullName evidence="12">TonB-dependent receptor</fullName>
    </submittedName>
</protein>
<evidence type="ECO:0000313" key="12">
    <source>
        <dbReference type="EMBL" id="RGK52556.1"/>
    </source>
</evidence>
<comment type="subcellular location">
    <subcellularLocation>
        <location evidence="1">Cell outer membrane</location>
        <topology evidence="1">Multi-pass membrane protein</topology>
    </subcellularLocation>
</comment>
<evidence type="ECO:0000259" key="11">
    <source>
        <dbReference type="Pfam" id="PF00593"/>
    </source>
</evidence>
<dbReference type="Pfam" id="PF00593">
    <property type="entry name" value="TonB_dep_Rec_b-barrel"/>
    <property type="match status" value="1"/>
</dbReference>
<feature type="domain" description="TonB-dependent receptor-like beta-barrel" evidence="11">
    <location>
        <begin position="367"/>
        <end position="779"/>
    </location>
</feature>
<comment type="caution">
    <text evidence="12">The sequence shown here is derived from an EMBL/GenBank/DDBJ whole genome shotgun (WGS) entry which is preliminary data.</text>
</comment>
<keyword evidence="9" id="KW-0998">Cell outer membrane</keyword>
<reference evidence="12 13" key="1">
    <citation type="submission" date="2018-08" db="EMBL/GenBank/DDBJ databases">
        <title>A genome reference for cultivated species of the human gut microbiota.</title>
        <authorList>
            <person name="Zou Y."/>
            <person name="Xue W."/>
            <person name="Luo G."/>
        </authorList>
    </citation>
    <scope>NUCLEOTIDE SEQUENCE [LARGE SCALE GENOMIC DNA]</scope>
    <source>
        <strain evidence="12 13">TF10-3AC</strain>
    </source>
</reference>
<evidence type="ECO:0000256" key="4">
    <source>
        <dbReference type="ARBA" id="ARBA00022692"/>
    </source>
</evidence>
<evidence type="ECO:0000256" key="7">
    <source>
        <dbReference type="ARBA" id="ARBA00023136"/>
    </source>
</evidence>